<proteinExistence type="predicted"/>
<geneLocation type="mitochondrion" evidence="1"/>
<protein>
    <submittedName>
        <fullName evidence="1">CoxI intron2 ORF</fullName>
    </submittedName>
</protein>
<comment type="caution">
    <text evidence="1">The sequence shown here is derived from an EMBL/GenBank/DDBJ whole genome shotgun (WGS) entry which is preliminary data.</text>
</comment>
<sequence length="68" mass="7975">MGKFSRMRRIFVPKPRSKDKRPFTIPSPIDRIVHRSIATVLDDIFDPVFLPVYHGFVLRAELILYFGT</sequence>
<reference evidence="1" key="1">
    <citation type="journal article" date="2015" name="Genome Biol. Evol.">
        <title>Organellar Genomes of White Spruce (Picea glauca): Assembly and Annotation.</title>
        <authorList>
            <person name="Jackman S.D."/>
            <person name="Warren R.L."/>
            <person name="Gibb E.A."/>
            <person name="Vandervalk B.P."/>
            <person name="Mohamadi H."/>
            <person name="Chu J."/>
            <person name="Raymond A."/>
            <person name="Pleasance S."/>
            <person name="Coope R."/>
            <person name="Wildung M.R."/>
            <person name="Ritland C.E."/>
            <person name="Bousquet J."/>
            <person name="Jones S.J."/>
            <person name="Bohlmann J."/>
            <person name="Birol I."/>
        </authorList>
    </citation>
    <scope>NUCLEOTIDE SEQUENCE [LARGE SCALE GENOMIC DNA]</scope>
    <source>
        <tissue evidence="1">Flushing bud</tissue>
    </source>
</reference>
<gene>
    <name evidence="1" type="primary">ymfcox1</name>
    <name evidence="1" type="ORF">ABT39_MTgene2795</name>
</gene>
<organism evidence="1">
    <name type="scientific">Picea glauca</name>
    <name type="common">White spruce</name>
    <name type="synonym">Pinus glauca</name>
    <dbReference type="NCBI Taxonomy" id="3330"/>
    <lineage>
        <taxon>Eukaryota</taxon>
        <taxon>Viridiplantae</taxon>
        <taxon>Streptophyta</taxon>
        <taxon>Embryophyta</taxon>
        <taxon>Tracheophyta</taxon>
        <taxon>Spermatophyta</taxon>
        <taxon>Pinopsida</taxon>
        <taxon>Pinidae</taxon>
        <taxon>Conifers I</taxon>
        <taxon>Pinales</taxon>
        <taxon>Pinaceae</taxon>
        <taxon>Picea</taxon>
    </lineage>
</organism>
<accession>A0A101M225</accession>
<keyword evidence="1" id="KW-0496">Mitochondrion</keyword>
<name>A0A101M225_PICGL</name>
<dbReference type="EMBL" id="LKAM01000002">
    <property type="protein sequence ID" value="KUM49570.1"/>
    <property type="molecule type" value="Genomic_DNA"/>
</dbReference>
<dbReference type="AlphaFoldDB" id="A0A101M225"/>
<evidence type="ECO:0000313" key="1">
    <source>
        <dbReference type="EMBL" id="KUM49570.1"/>
    </source>
</evidence>